<comment type="caution">
    <text evidence="2">The sequence shown here is derived from an EMBL/GenBank/DDBJ whole genome shotgun (WGS) entry which is preliminary data.</text>
</comment>
<gene>
    <name evidence="2" type="ORF">GEV33_012202</name>
</gene>
<protein>
    <recommendedName>
        <fullName evidence="4">3'-5' exonuclease domain-containing protein</fullName>
    </recommendedName>
</protein>
<dbReference type="InterPro" id="IPR036397">
    <property type="entry name" value="RNaseH_sf"/>
</dbReference>
<evidence type="ECO:0000313" key="3">
    <source>
        <dbReference type="Proteomes" id="UP000719412"/>
    </source>
</evidence>
<sequence length="482" mass="54823">MHPVSKRRRSAKFLSSTFEPSFSPGECCKNACRCISCCTVFVITDSRAGCVRSSRSPWYRKASERGEIAPGWDTKCENDNQTEEPRIEETRHPSGHPEGLLFRHFPSTAVDRGVHLTVVTWHSSFENCCPVGITQIEDQSPSRPPPLAGISAAPLRNGGRVRHFRFSSELLRRISLLTVKVINKRKKTFRRFFDELRLHVGGESRQMRSRRDSSYVVNGLSRRSSQLGLAFSPLHDVDKYAVDESPTQETQTGKVRRASSSQPEKGLSAPSHNARFNTKIKRGDRVMLEIRSSEVFEGDVEYFSEKSVELYNIFCQATNTEYEGSMVFYRNEVVAISRISESTESDNSLPEKGGFPEELKKIKMHPDEFARLKQMTFDFVFVDTFGPRFKDAVEVLSNRESVAVVGLGSTFTRGKQLSLLMMADFKQVFIFDMFCLVDLKELKEILQSSFICKVVHDGSALFDCLYHKYKVEMKNVFDTQVT</sequence>
<feature type="region of interest" description="Disordered" evidence="1">
    <location>
        <begin position="70"/>
        <end position="94"/>
    </location>
</feature>
<evidence type="ECO:0008006" key="4">
    <source>
        <dbReference type="Google" id="ProtNLM"/>
    </source>
</evidence>
<dbReference type="SUPFAM" id="SSF53098">
    <property type="entry name" value="Ribonuclease H-like"/>
    <property type="match status" value="1"/>
</dbReference>
<dbReference type="InterPro" id="IPR012337">
    <property type="entry name" value="RNaseH-like_sf"/>
</dbReference>
<dbReference type="InterPro" id="IPR052144">
    <property type="entry name" value="piRNA_biogenesis_EXD1"/>
</dbReference>
<dbReference type="GO" id="GO:1990923">
    <property type="term" value="C:PET complex"/>
    <property type="evidence" value="ECO:0007669"/>
    <property type="project" value="TreeGrafter"/>
</dbReference>
<feature type="compositionally biased region" description="Polar residues" evidence="1">
    <location>
        <begin position="245"/>
        <end position="263"/>
    </location>
</feature>
<name>A0A8J6L8C0_TENMO</name>
<dbReference type="GO" id="GO:0034587">
    <property type="term" value="P:piRNA processing"/>
    <property type="evidence" value="ECO:0007669"/>
    <property type="project" value="TreeGrafter"/>
</dbReference>
<dbReference type="Gene3D" id="3.30.420.10">
    <property type="entry name" value="Ribonuclease H-like superfamily/Ribonuclease H"/>
    <property type="match status" value="1"/>
</dbReference>
<dbReference type="PANTHER" id="PTHR46628:SF1">
    <property type="entry name" value="PIRNA BIOGENESIS PROTEIN EXD1"/>
    <property type="match status" value="1"/>
</dbReference>
<feature type="region of interest" description="Disordered" evidence="1">
    <location>
        <begin position="243"/>
        <end position="272"/>
    </location>
</feature>
<dbReference type="GO" id="GO:0003676">
    <property type="term" value="F:nucleic acid binding"/>
    <property type="evidence" value="ECO:0007669"/>
    <property type="project" value="InterPro"/>
</dbReference>
<evidence type="ECO:0000313" key="2">
    <source>
        <dbReference type="EMBL" id="KAH0810592.1"/>
    </source>
</evidence>
<dbReference type="AlphaFoldDB" id="A0A8J6L8C0"/>
<accession>A0A8J6L8C0</accession>
<reference evidence="2" key="2">
    <citation type="submission" date="2021-08" db="EMBL/GenBank/DDBJ databases">
        <authorList>
            <person name="Eriksson T."/>
        </authorList>
    </citation>
    <scope>NUCLEOTIDE SEQUENCE</scope>
    <source>
        <strain evidence="2">Stoneville</strain>
        <tissue evidence="2">Whole head</tissue>
    </source>
</reference>
<dbReference type="Proteomes" id="UP000719412">
    <property type="component" value="Unassembled WGS sequence"/>
</dbReference>
<keyword evidence="3" id="KW-1185">Reference proteome</keyword>
<dbReference type="EMBL" id="JABDTM020027397">
    <property type="protein sequence ID" value="KAH0810592.1"/>
    <property type="molecule type" value="Genomic_DNA"/>
</dbReference>
<feature type="compositionally biased region" description="Basic and acidic residues" evidence="1">
    <location>
        <begin position="74"/>
        <end position="92"/>
    </location>
</feature>
<organism evidence="2 3">
    <name type="scientific">Tenebrio molitor</name>
    <name type="common">Yellow mealworm beetle</name>
    <dbReference type="NCBI Taxonomy" id="7067"/>
    <lineage>
        <taxon>Eukaryota</taxon>
        <taxon>Metazoa</taxon>
        <taxon>Ecdysozoa</taxon>
        <taxon>Arthropoda</taxon>
        <taxon>Hexapoda</taxon>
        <taxon>Insecta</taxon>
        <taxon>Pterygota</taxon>
        <taxon>Neoptera</taxon>
        <taxon>Endopterygota</taxon>
        <taxon>Coleoptera</taxon>
        <taxon>Polyphaga</taxon>
        <taxon>Cucujiformia</taxon>
        <taxon>Tenebrionidae</taxon>
        <taxon>Tenebrio</taxon>
    </lineage>
</organism>
<evidence type="ECO:0000256" key="1">
    <source>
        <dbReference type="SAM" id="MobiDB-lite"/>
    </source>
</evidence>
<dbReference type="PANTHER" id="PTHR46628">
    <property type="entry name" value="PIRNA BIOGENESIS PROTEIN EXD1"/>
    <property type="match status" value="1"/>
</dbReference>
<reference evidence="2" key="1">
    <citation type="journal article" date="2020" name="J Insects Food Feed">
        <title>The yellow mealworm (Tenebrio molitor) genome: a resource for the emerging insects as food and feed industry.</title>
        <authorList>
            <person name="Eriksson T."/>
            <person name="Andere A."/>
            <person name="Kelstrup H."/>
            <person name="Emery V."/>
            <person name="Picard C."/>
        </authorList>
    </citation>
    <scope>NUCLEOTIDE SEQUENCE</scope>
    <source>
        <strain evidence="2">Stoneville</strain>
        <tissue evidence="2">Whole head</tissue>
    </source>
</reference>
<proteinExistence type="predicted"/>